<reference evidence="2" key="1">
    <citation type="submission" date="2019-03" db="EMBL/GenBank/DDBJ databases">
        <title>Improved annotation for the trematode Fasciola hepatica.</title>
        <authorList>
            <person name="Choi Y.-J."/>
            <person name="Martin J."/>
            <person name="Mitreva M."/>
        </authorList>
    </citation>
    <scope>NUCLEOTIDE SEQUENCE [LARGE SCALE GENOMIC DNA]</scope>
</reference>
<keyword evidence="3" id="KW-1185">Reference proteome</keyword>
<organism evidence="2 3">
    <name type="scientific">Fasciola hepatica</name>
    <name type="common">Liver fluke</name>
    <dbReference type="NCBI Taxonomy" id="6192"/>
    <lineage>
        <taxon>Eukaryota</taxon>
        <taxon>Metazoa</taxon>
        <taxon>Spiralia</taxon>
        <taxon>Lophotrochozoa</taxon>
        <taxon>Platyhelminthes</taxon>
        <taxon>Trematoda</taxon>
        <taxon>Digenea</taxon>
        <taxon>Plagiorchiida</taxon>
        <taxon>Echinostomata</taxon>
        <taxon>Echinostomatoidea</taxon>
        <taxon>Fasciolidae</taxon>
        <taxon>Fasciola</taxon>
    </lineage>
</organism>
<evidence type="ECO:0000256" key="1">
    <source>
        <dbReference type="SAM" id="MobiDB-lite"/>
    </source>
</evidence>
<accession>A0A4E0RRS2</accession>
<dbReference type="AlphaFoldDB" id="A0A4E0RRS2"/>
<name>A0A4E0RRS2_FASHE</name>
<comment type="caution">
    <text evidence="2">The sequence shown here is derived from an EMBL/GenBank/DDBJ whole genome shotgun (WGS) entry which is preliminary data.</text>
</comment>
<proteinExistence type="predicted"/>
<evidence type="ECO:0000313" key="3">
    <source>
        <dbReference type="Proteomes" id="UP000230066"/>
    </source>
</evidence>
<evidence type="ECO:0000313" key="2">
    <source>
        <dbReference type="EMBL" id="THD23688.1"/>
    </source>
</evidence>
<sequence length="135" mass="15748">MTLFQHSIKFYVDWKMSPTVVAELLIIICLSSAGSFDEQEAPVHPKHKASFRVMEETGSIKPIHVSQEEHELLMKRRGKENKGTENFVPVRRGRDLHSPREQNSSTASTYHPVTIARYRSLMVHQMLIWYLWENL</sequence>
<protein>
    <submittedName>
        <fullName evidence="2">Uncharacterized protein</fullName>
    </submittedName>
</protein>
<dbReference type="Proteomes" id="UP000230066">
    <property type="component" value="Unassembled WGS sequence"/>
</dbReference>
<feature type="region of interest" description="Disordered" evidence="1">
    <location>
        <begin position="75"/>
        <end position="108"/>
    </location>
</feature>
<dbReference type="EMBL" id="JXXN02002001">
    <property type="protein sequence ID" value="THD23688.1"/>
    <property type="molecule type" value="Genomic_DNA"/>
</dbReference>
<gene>
    <name evidence="2" type="ORF">D915_005455</name>
</gene>